<evidence type="ECO:0000256" key="2">
    <source>
        <dbReference type="ARBA" id="ARBA00023125"/>
    </source>
</evidence>
<dbReference type="InterPro" id="IPR050204">
    <property type="entry name" value="AraC_XylS_family_regulators"/>
</dbReference>
<dbReference type="RefSeq" id="WP_358358498.1">
    <property type="nucleotide sequence ID" value="NZ_JBEZFP010000079.1"/>
</dbReference>
<dbReference type="Pfam" id="PF20240">
    <property type="entry name" value="DUF6597"/>
    <property type="match status" value="1"/>
</dbReference>
<dbReference type="SMART" id="SM00342">
    <property type="entry name" value="HTH_ARAC"/>
    <property type="match status" value="1"/>
</dbReference>
<dbReference type="PANTHER" id="PTHR46796">
    <property type="entry name" value="HTH-TYPE TRANSCRIPTIONAL ACTIVATOR RHAS-RELATED"/>
    <property type="match status" value="1"/>
</dbReference>
<sequence length="292" mass="30409">MAGKRGSAGVGADAACAGGVSLVARPSAAALRPLIRSFGYAEARFAHAAEIVLPNGGPQLLVNLDLDELRSTVPADPGGDRRTRGAAVQGPSTGPVVVDPAQQRAVVWVAFRTAGAHPLLGVPLSAVRDQLVGLDDLWGGDGTVLRERLLAAHAAGGPQACLRELEAALLARAAAQDGPDPAVLAAAARLDRGASVRTAADQLGWTPRRLTARFDVEMGLSPKRYARVRRFQRLLARVNASADPPDWALLAADGGYHDQAHLIHEFRALAGMTPTAYAPRSAAEPNHVPLDG</sequence>
<evidence type="ECO:0000256" key="3">
    <source>
        <dbReference type="ARBA" id="ARBA00023163"/>
    </source>
</evidence>
<keyword evidence="3" id="KW-0804">Transcription</keyword>
<evidence type="ECO:0000259" key="5">
    <source>
        <dbReference type="PROSITE" id="PS01124"/>
    </source>
</evidence>
<evidence type="ECO:0000313" key="6">
    <source>
        <dbReference type="EMBL" id="MEU8137102.1"/>
    </source>
</evidence>
<dbReference type="Gene3D" id="1.10.10.60">
    <property type="entry name" value="Homeodomain-like"/>
    <property type="match status" value="1"/>
</dbReference>
<dbReference type="InterPro" id="IPR018060">
    <property type="entry name" value="HTH_AraC"/>
</dbReference>
<dbReference type="PROSITE" id="PS01124">
    <property type="entry name" value="HTH_ARAC_FAMILY_2"/>
    <property type="match status" value="1"/>
</dbReference>
<proteinExistence type="predicted"/>
<dbReference type="PANTHER" id="PTHR46796:SF15">
    <property type="entry name" value="BLL1074 PROTEIN"/>
    <property type="match status" value="1"/>
</dbReference>
<feature type="region of interest" description="Disordered" evidence="4">
    <location>
        <begin position="72"/>
        <end position="94"/>
    </location>
</feature>
<dbReference type="InterPro" id="IPR046532">
    <property type="entry name" value="DUF6597"/>
</dbReference>
<keyword evidence="1" id="KW-0805">Transcription regulation</keyword>
<feature type="domain" description="HTH araC/xylS-type" evidence="5">
    <location>
        <begin position="180"/>
        <end position="280"/>
    </location>
</feature>
<protein>
    <submittedName>
        <fullName evidence="6">AraC family transcriptional regulator</fullName>
    </submittedName>
</protein>
<dbReference type="Proteomes" id="UP001551482">
    <property type="component" value="Unassembled WGS sequence"/>
</dbReference>
<reference evidence="6 7" key="1">
    <citation type="submission" date="2024-06" db="EMBL/GenBank/DDBJ databases">
        <title>The Natural Products Discovery Center: Release of the First 8490 Sequenced Strains for Exploring Actinobacteria Biosynthetic Diversity.</title>
        <authorList>
            <person name="Kalkreuter E."/>
            <person name="Kautsar S.A."/>
            <person name="Yang D."/>
            <person name="Bader C.D."/>
            <person name="Teijaro C.N."/>
            <person name="Fluegel L."/>
            <person name="Davis C.M."/>
            <person name="Simpson J.R."/>
            <person name="Lauterbach L."/>
            <person name="Steele A.D."/>
            <person name="Gui C."/>
            <person name="Meng S."/>
            <person name="Li G."/>
            <person name="Viehrig K."/>
            <person name="Ye F."/>
            <person name="Su P."/>
            <person name="Kiefer A.F."/>
            <person name="Nichols A."/>
            <person name="Cepeda A.J."/>
            <person name="Yan W."/>
            <person name="Fan B."/>
            <person name="Jiang Y."/>
            <person name="Adhikari A."/>
            <person name="Zheng C.-J."/>
            <person name="Schuster L."/>
            <person name="Cowan T.M."/>
            <person name="Smanski M.J."/>
            <person name="Chevrette M.G."/>
            <person name="De Carvalho L.P.S."/>
            <person name="Shen B."/>
        </authorList>
    </citation>
    <scope>NUCLEOTIDE SEQUENCE [LARGE SCALE GENOMIC DNA]</scope>
    <source>
        <strain evidence="6 7">NPDC048946</strain>
    </source>
</reference>
<organism evidence="6 7">
    <name type="scientific">Streptodolium elevatio</name>
    <dbReference type="NCBI Taxonomy" id="3157996"/>
    <lineage>
        <taxon>Bacteria</taxon>
        <taxon>Bacillati</taxon>
        <taxon>Actinomycetota</taxon>
        <taxon>Actinomycetes</taxon>
        <taxon>Kitasatosporales</taxon>
        <taxon>Streptomycetaceae</taxon>
        <taxon>Streptodolium</taxon>
    </lineage>
</organism>
<comment type="caution">
    <text evidence="6">The sequence shown here is derived from an EMBL/GenBank/DDBJ whole genome shotgun (WGS) entry which is preliminary data.</text>
</comment>
<evidence type="ECO:0000256" key="4">
    <source>
        <dbReference type="SAM" id="MobiDB-lite"/>
    </source>
</evidence>
<name>A0ABV3DMX3_9ACTN</name>
<keyword evidence="7" id="KW-1185">Reference proteome</keyword>
<gene>
    <name evidence="6" type="ORF">AB0C36_26750</name>
</gene>
<accession>A0ABV3DMX3</accession>
<evidence type="ECO:0000256" key="1">
    <source>
        <dbReference type="ARBA" id="ARBA00023015"/>
    </source>
</evidence>
<dbReference type="EMBL" id="JBEZFP010000079">
    <property type="protein sequence ID" value="MEU8137102.1"/>
    <property type="molecule type" value="Genomic_DNA"/>
</dbReference>
<evidence type="ECO:0000313" key="7">
    <source>
        <dbReference type="Proteomes" id="UP001551482"/>
    </source>
</evidence>
<keyword evidence="2" id="KW-0238">DNA-binding</keyword>
<dbReference type="Pfam" id="PF12833">
    <property type="entry name" value="HTH_18"/>
    <property type="match status" value="1"/>
</dbReference>